<organism evidence="1 2">
    <name type="scientific">Nocardia elegans</name>
    <dbReference type="NCBI Taxonomy" id="300029"/>
    <lineage>
        <taxon>Bacteria</taxon>
        <taxon>Bacillati</taxon>
        <taxon>Actinomycetota</taxon>
        <taxon>Actinomycetes</taxon>
        <taxon>Mycobacteriales</taxon>
        <taxon>Nocardiaceae</taxon>
        <taxon>Nocardia</taxon>
    </lineage>
</organism>
<accession>A0ABW6TNW5</accession>
<sequence>MNASIRRLVNAGYQPAEPARRKLTELTDAGIRLKWIADATGIPILAIIRCANGEQKWIHPDHAAIIAALTADQLRRTVDTVIVDRLLDGQDVTLPYGHKKLYARALHARGWNHHRIARTLAMSWTATRQALATEVAA</sequence>
<proteinExistence type="predicted"/>
<reference evidence="1 2" key="1">
    <citation type="submission" date="2024-10" db="EMBL/GenBank/DDBJ databases">
        <title>The Natural Products Discovery Center: Release of the First 8490 Sequenced Strains for Exploring Actinobacteria Biosynthetic Diversity.</title>
        <authorList>
            <person name="Kalkreuter E."/>
            <person name="Kautsar S.A."/>
            <person name="Yang D."/>
            <person name="Bader C.D."/>
            <person name="Teijaro C.N."/>
            <person name="Fluegel L."/>
            <person name="Davis C.M."/>
            <person name="Simpson J.R."/>
            <person name="Lauterbach L."/>
            <person name="Steele A.D."/>
            <person name="Gui C."/>
            <person name="Meng S."/>
            <person name="Li G."/>
            <person name="Viehrig K."/>
            <person name="Ye F."/>
            <person name="Su P."/>
            <person name="Kiefer A.F."/>
            <person name="Nichols A."/>
            <person name="Cepeda A.J."/>
            <person name="Yan W."/>
            <person name="Fan B."/>
            <person name="Jiang Y."/>
            <person name="Adhikari A."/>
            <person name="Zheng C.-J."/>
            <person name="Schuster L."/>
            <person name="Cowan T.M."/>
            <person name="Smanski M.J."/>
            <person name="Chevrette M.G."/>
            <person name="De Carvalho L.P.S."/>
            <person name="Shen B."/>
        </authorList>
    </citation>
    <scope>NUCLEOTIDE SEQUENCE [LARGE SCALE GENOMIC DNA]</scope>
    <source>
        <strain evidence="1 2">NPDC001867</strain>
    </source>
</reference>
<gene>
    <name evidence="1" type="ORF">ACFYY5_28975</name>
</gene>
<protein>
    <recommendedName>
        <fullName evidence="3">Transposase</fullName>
    </recommendedName>
</protein>
<name>A0ABW6TNW5_9NOCA</name>
<dbReference type="RefSeq" id="WP_387131844.1">
    <property type="nucleotide sequence ID" value="NZ_JBIATK010000012.1"/>
</dbReference>
<evidence type="ECO:0008006" key="3">
    <source>
        <dbReference type="Google" id="ProtNLM"/>
    </source>
</evidence>
<comment type="caution">
    <text evidence="1">The sequence shown here is derived from an EMBL/GenBank/DDBJ whole genome shotgun (WGS) entry which is preliminary data.</text>
</comment>
<evidence type="ECO:0000313" key="2">
    <source>
        <dbReference type="Proteomes" id="UP001602089"/>
    </source>
</evidence>
<dbReference type="Proteomes" id="UP001602089">
    <property type="component" value="Unassembled WGS sequence"/>
</dbReference>
<dbReference type="EMBL" id="JBIATK010000012">
    <property type="protein sequence ID" value="MFF4026889.1"/>
    <property type="molecule type" value="Genomic_DNA"/>
</dbReference>
<keyword evidence="2" id="KW-1185">Reference proteome</keyword>
<evidence type="ECO:0000313" key="1">
    <source>
        <dbReference type="EMBL" id="MFF4026889.1"/>
    </source>
</evidence>